<evidence type="ECO:0000256" key="7">
    <source>
        <dbReference type="SAM" id="MobiDB-lite"/>
    </source>
</evidence>
<feature type="transmembrane region" description="Helical" evidence="8">
    <location>
        <begin position="382"/>
        <end position="403"/>
    </location>
</feature>
<proteinExistence type="inferred from homology"/>
<feature type="transmembrane region" description="Helical" evidence="8">
    <location>
        <begin position="691"/>
        <end position="711"/>
    </location>
</feature>
<feature type="transmembrane region" description="Helical" evidence="8">
    <location>
        <begin position="349"/>
        <end position="370"/>
    </location>
</feature>
<feature type="region of interest" description="Disordered" evidence="7">
    <location>
        <begin position="1"/>
        <end position="45"/>
    </location>
</feature>
<dbReference type="EMBL" id="CAJGYM010000234">
    <property type="protein sequence ID" value="CAD6200074.1"/>
    <property type="molecule type" value="Genomic_DNA"/>
</dbReference>
<dbReference type="Pfam" id="PF00854">
    <property type="entry name" value="PTR2"/>
    <property type="match status" value="2"/>
</dbReference>
<feature type="transmembrane region" description="Helical" evidence="8">
    <location>
        <begin position="210"/>
        <end position="231"/>
    </location>
</feature>
<evidence type="ECO:0000256" key="6">
    <source>
        <dbReference type="ARBA" id="ARBA00023136"/>
    </source>
</evidence>
<dbReference type="GO" id="GO:0015833">
    <property type="term" value="P:peptide transport"/>
    <property type="evidence" value="ECO:0007669"/>
    <property type="project" value="UniProtKB-KW"/>
</dbReference>
<dbReference type="Proteomes" id="UP000835052">
    <property type="component" value="Unassembled WGS sequence"/>
</dbReference>
<name>A0A8S1HVH2_9PELO</name>
<sequence>MSSMASTKETVRTSSRLDSEMQDSENTVPRDGSSEDDPMITDPEPTELGEIVKKWPKSTFCIVANEFCERFSFYGMRAVLTLYLRNMLNFTKDDSIMIYHGWTVICYFSPIFGSILADGYIGKFCIGHIVHPGLDLFGLLVIAIGTGGIKPCVSAFGGDQFKPHYLKMIAMFFSVFYFSINAGSTISSYLTPYLRATPCLGSDSCYPLAFGVPAALMVLATVIFMAGSFSYKKIPPKENVIFRVVKTITSAVGNKFKSRERKEHWLDHAMNDHDCKEDQRCLENEGTCAQVGFIEDVKRLVRVCVMMLPIPMFWALYDQQGSTWVMQAVAMNGKITSFWSLLPDQMSTLNAVLIMLFIPIFQLLIFPGVEKMGIKLTSLRKITAGLFLSAVSFAVCGFLQMAVDKTLADVPAADAAHLSIINAFPSCEFQISGTTFDTFALPPNSSLEDDKIEEKYSLLRFKDGMLQPNISIESTAPNCPKFVAKLQLEGGKTYNLVLSPLGWSYAPTSISKPEGGEGQFTTSLNLILPCNKLPSEVIWESCLGDDPYDGMLAFCKMDEETNSEKPCDPKQRDRFFELTPKQGTAVDMYNYLTGAVAPIKNLVFESLPIRPGDYQLSYINYLVADDVNSHPTASQTLQVPLKGVGIVNTDMGAVYTTVVTIRDSSSSELIMTKHTVVQRNHVNILWQIPQYVIITAAEILVSITGIEFAYSEASPELKSVVQAIWLLTVGGGDLIVIFMTLFKTSDDVAVQMFVCGGLMVLVMIIFALLAQFYYEYASYNRGGKSGSSSSSNREVLGSSRAPNDS</sequence>
<evidence type="ECO:0000256" key="5">
    <source>
        <dbReference type="ARBA" id="ARBA00022989"/>
    </source>
</evidence>
<evidence type="ECO:0000313" key="9">
    <source>
        <dbReference type="EMBL" id="CAD6200074.1"/>
    </source>
</evidence>
<evidence type="ECO:0008006" key="11">
    <source>
        <dbReference type="Google" id="ProtNLM"/>
    </source>
</evidence>
<reference evidence="9" key="1">
    <citation type="submission" date="2020-10" db="EMBL/GenBank/DDBJ databases">
        <authorList>
            <person name="Kikuchi T."/>
        </authorList>
    </citation>
    <scope>NUCLEOTIDE SEQUENCE</scope>
    <source>
        <strain evidence="9">NKZ352</strain>
    </source>
</reference>
<feature type="compositionally biased region" description="Acidic residues" evidence="7">
    <location>
        <begin position="34"/>
        <end position="45"/>
    </location>
</feature>
<comment type="caution">
    <text evidence="9">The sequence shown here is derived from an EMBL/GenBank/DDBJ whole genome shotgun (WGS) entry which is preliminary data.</text>
</comment>
<dbReference type="InterPro" id="IPR036259">
    <property type="entry name" value="MFS_trans_sf"/>
</dbReference>
<dbReference type="SUPFAM" id="SSF103473">
    <property type="entry name" value="MFS general substrate transporter"/>
    <property type="match status" value="1"/>
</dbReference>
<feature type="region of interest" description="Disordered" evidence="7">
    <location>
        <begin position="782"/>
        <end position="805"/>
    </location>
</feature>
<accession>A0A8S1HVH2</accession>
<comment type="similarity">
    <text evidence="2">Belongs to the major facilitator superfamily. Proton-dependent oligopeptide transporter (POT/PTR) (TC 2.A.17) family.</text>
</comment>
<feature type="compositionally biased region" description="Basic and acidic residues" evidence="7">
    <location>
        <begin position="9"/>
        <end position="19"/>
    </location>
</feature>
<feature type="transmembrane region" description="Helical" evidence="8">
    <location>
        <begin position="723"/>
        <end position="742"/>
    </location>
</feature>
<evidence type="ECO:0000256" key="1">
    <source>
        <dbReference type="ARBA" id="ARBA00004141"/>
    </source>
</evidence>
<feature type="transmembrane region" description="Helical" evidence="8">
    <location>
        <begin position="748"/>
        <end position="774"/>
    </location>
</feature>
<evidence type="ECO:0000256" key="2">
    <source>
        <dbReference type="ARBA" id="ARBA00005982"/>
    </source>
</evidence>
<feature type="transmembrane region" description="Helical" evidence="8">
    <location>
        <begin position="96"/>
        <end position="116"/>
    </location>
</feature>
<dbReference type="PANTHER" id="PTHR11654">
    <property type="entry name" value="OLIGOPEPTIDE TRANSPORTER-RELATED"/>
    <property type="match status" value="1"/>
</dbReference>
<keyword evidence="4" id="KW-0653">Protein transport</keyword>
<dbReference type="Gene3D" id="1.20.1250.20">
    <property type="entry name" value="MFS general substrate transporter like domains"/>
    <property type="match status" value="2"/>
</dbReference>
<protein>
    <recommendedName>
        <fullName evidence="11">Peptide transporter family 1</fullName>
    </recommendedName>
</protein>
<dbReference type="GO" id="GO:0016020">
    <property type="term" value="C:membrane"/>
    <property type="evidence" value="ECO:0007669"/>
    <property type="project" value="UniProtKB-SubCell"/>
</dbReference>
<evidence type="ECO:0000313" key="10">
    <source>
        <dbReference type="Proteomes" id="UP000835052"/>
    </source>
</evidence>
<keyword evidence="10" id="KW-1185">Reference proteome</keyword>
<keyword evidence="4" id="KW-0813">Transport</keyword>
<dbReference type="OrthoDB" id="205993at2759"/>
<keyword evidence="5 8" id="KW-1133">Transmembrane helix</keyword>
<organism evidence="9 10">
    <name type="scientific">Caenorhabditis auriculariae</name>
    <dbReference type="NCBI Taxonomy" id="2777116"/>
    <lineage>
        <taxon>Eukaryota</taxon>
        <taxon>Metazoa</taxon>
        <taxon>Ecdysozoa</taxon>
        <taxon>Nematoda</taxon>
        <taxon>Chromadorea</taxon>
        <taxon>Rhabditida</taxon>
        <taxon>Rhabditina</taxon>
        <taxon>Rhabditomorpha</taxon>
        <taxon>Rhabditoidea</taxon>
        <taxon>Rhabditidae</taxon>
        <taxon>Peloderinae</taxon>
        <taxon>Caenorhabditis</taxon>
    </lineage>
</organism>
<gene>
    <name evidence="9" type="ORF">CAUJ_LOCUS15973</name>
</gene>
<feature type="transmembrane region" description="Helical" evidence="8">
    <location>
        <begin position="169"/>
        <end position="190"/>
    </location>
</feature>
<feature type="transmembrane region" description="Helical" evidence="8">
    <location>
        <begin position="136"/>
        <end position="157"/>
    </location>
</feature>
<comment type="subcellular location">
    <subcellularLocation>
        <location evidence="1">Membrane</location>
        <topology evidence="1">Multi-pass membrane protein</topology>
    </subcellularLocation>
</comment>
<feature type="transmembrane region" description="Helical" evidence="8">
    <location>
        <begin position="300"/>
        <end position="317"/>
    </location>
</feature>
<dbReference type="InterPro" id="IPR000109">
    <property type="entry name" value="POT_fam"/>
</dbReference>
<dbReference type="AlphaFoldDB" id="A0A8S1HVH2"/>
<dbReference type="GO" id="GO:0022857">
    <property type="term" value="F:transmembrane transporter activity"/>
    <property type="evidence" value="ECO:0007669"/>
    <property type="project" value="InterPro"/>
</dbReference>
<keyword evidence="4" id="KW-0571">Peptide transport</keyword>
<evidence type="ECO:0000256" key="8">
    <source>
        <dbReference type="SAM" id="Phobius"/>
    </source>
</evidence>
<keyword evidence="6 8" id="KW-0472">Membrane</keyword>
<keyword evidence="3 8" id="KW-0812">Transmembrane</keyword>
<evidence type="ECO:0000256" key="3">
    <source>
        <dbReference type="ARBA" id="ARBA00022692"/>
    </source>
</evidence>
<evidence type="ECO:0000256" key="4">
    <source>
        <dbReference type="ARBA" id="ARBA00022856"/>
    </source>
</evidence>